<evidence type="ECO:0000313" key="4">
    <source>
        <dbReference type="Proteomes" id="UP000620124"/>
    </source>
</evidence>
<feature type="compositionally biased region" description="Pro residues" evidence="1">
    <location>
        <begin position="636"/>
        <end position="652"/>
    </location>
</feature>
<name>A0A8H6X2I9_9AGAR</name>
<dbReference type="InterPro" id="IPR008906">
    <property type="entry name" value="HATC_C_dom"/>
</dbReference>
<reference evidence="3" key="1">
    <citation type="submission" date="2020-05" db="EMBL/GenBank/DDBJ databases">
        <title>Mycena genomes resolve the evolution of fungal bioluminescence.</title>
        <authorList>
            <person name="Tsai I.J."/>
        </authorList>
    </citation>
    <scope>NUCLEOTIDE SEQUENCE</scope>
    <source>
        <strain evidence="3">CCC161011</strain>
    </source>
</reference>
<accession>A0A8H6X2I9</accession>
<evidence type="ECO:0000259" key="2">
    <source>
        <dbReference type="Pfam" id="PF05699"/>
    </source>
</evidence>
<dbReference type="AlphaFoldDB" id="A0A8H6X2I9"/>
<proteinExistence type="predicted"/>
<feature type="region of interest" description="Disordered" evidence="1">
    <location>
        <begin position="710"/>
        <end position="741"/>
    </location>
</feature>
<dbReference type="Proteomes" id="UP000620124">
    <property type="component" value="Unassembled WGS sequence"/>
</dbReference>
<dbReference type="InterPro" id="IPR012337">
    <property type="entry name" value="RNaseH-like_sf"/>
</dbReference>
<gene>
    <name evidence="3" type="ORF">MVEN_02378300</name>
</gene>
<organism evidence="3 4">
    <name type="scientific">Mycena venus</name>
    <dbReference type="NCBI Taxonomy" id="2733690"/>
    <lineage>
        <taxon>Eukaryota</taxon>
        <taxon>Fungi</taxon>
        <taxon>Dikarya</taxon>
        <taxon>Basidiomycota</taxon>
        <taxon>Agaricomycotina</taxon>
        <taxon>Agaricomycetes</taxon>
        <taxon>Agaricomycetidae</taxon>
        <taxon>Agaricales</taxon>
        <taxon>Marasmiineae</taxon>
        <taxon>Mycenaceae</taxon>
        <taxon>Mycena</taxon>
    </lineage>
</organism>
<dbReference type="SUPFAM" id="SSF53098">
    <property type="entry name" value="Ribonuclease H-like"/>
    <property type="match status" value="1"/>
</dbReference>
<sequence length="741" mass="83505">MGYKNPIWELFWENGTKYNGDNSHKAAWCKACLEVCEARLRQEEVVAVSRGGQVPPEKSPEQWRSAAEQQAEFGEDLLDLVVACGWSFNIINSPEFRLFFGKYLPAAKLPDRRVLSGPILTSRANQVIAKTRLKIQGKLATYNEDGWKNIAHTHVDTSMLSVEGEPYLLRTHNMTGRPKTGDELFEIMKSDFEYAWNTYQVEIIAVCTDDGPDGKKARRLVHEWKPSIAVFCCWAHQSSLMTGNYLAIKAVWMADAKEALEVVKWFNNHGKTLDLLTSQQTLVFFKVLRLILPVVTRWTIHYCCLRRIKKLERAIRTCVITHEQTLERCAGNKPEQIAAAQAIIETCKRDSFWKNISRIVGHLEPLAISANILQSPHCRLDTVLLTLANLFRIFDNLPSHDAIVKKTLHDSLERRWGKADQQLMILGVFFNPYILTRSFNREQLNANSMFHLVRCAYERLLGQDAVGDIDFSNTFRAYYDSMGEFSDEAMCLREFADSYTRAKKPIDLVFVWKQMDGTLLTGRSGFVKLAIRILSILPNSAGPERAFSVFGLTHTKHRNRLDPLKVHDATLVRMDRQKAHIAAGLVPERKSRRFSLADDEREHSAGADLDPSDFDAMADELIRLANDEGDDEDDAPPAPASAPPVAAPPPSTPLASTMVPNARGRIPAYKKIKLAKLFTYPSPGQPATEFEFFWQGEVDGVEAEEDALAEARGNEAEDVVEGTQSVSEGQDSQVSDEMQIT</sequence>
<evidence type="ECO:0000256" key="1">
    <source>
        <dbReference type="SAM" id="MobiDB-lite"/>
    </source>
</evidence>
<feature type="compositionally biased region" description="Polar residues" evidence="1">
    <location>
        <begin position="722"/>
        <end position="741"/>
    </location>
</feature>
<comment type="caution">
    <text evidence="3">The sequence shown here is derived from an EMBL/GenBank/DDBJ whole genome shotgun (WGS) entry which is preliminary data.</text>
</comment>
<dbReference type="EMBL" id="JACAZI010000030">
    <property type="protein sequence ID" value="KAF7333128.1"/>
    <property type="molecule type" value="Genomic_DNA"/>
</dbReference>
<keyword evidence="4" id="KW-1185">Reference proteome</keyword>
<dbReference type="Pfam" id="PF05699">
    <property type="entry name" value="Dimer_Tnp_hAT"/>
    <property type="match status" value="1"/>
</dbReference>
<dbReference type="OrthoDB" id="3270520at2759"/>
<evidence type="ECO:0000313" key="3">
    <source>
        <dbReference type="EMBL" id="KAF7333128.1"/>
    </source>
</evidence>
<protein>
    <recommendedName>
        <fullName evidence="2">HAT C-terminal dimerisation domain-containing protein</fullName>
    </recommendedName>
</protein>
<feature type="region of interest" description="Disordered" evidence="1">
    <location>
        <begin position="627"/>
        <end position="659"/>
    </location>
</feature>
<dbReference type="GO" id="GO:0046983">
    <property type="term" value="F:protein dimerization activity"/>
    <property type="evidence" value="ECO:0007669"/>
    <property type="project" value="InterPro"/>
</dbReference>
<feature type="domain" description="HAT C-terminal dimerisation" evidence="2">
    <location>
        <begin position="528"/>
        <end position="570"/>
    </location>
</feature>